<keyword evidence="1" id="KW-0472">Membrane</keyword>
<comment type="caution">
    <text evidence="2">The sequence shown here is derived from an EMBL/GenBank/DDBJ whole genome shotgun (WGS) entry which is preliminary data.</text>
</comment>
<sequence length="61" mass="6631">MSKGKVQTISGHRLPEPRVTLTAIWLAFVWIGLPILLLGGLLDLATQLIFGVCTGLWCVRG</sequence>
<feature type="transmembrane region" description="Helical" evidence="1">
    <location>
        <begin position="21"/>
        <end position="42"/>
    </location>
</feature>
<proteinExistence type="predicted"/>
<accession>A0ABW1S4T5</accession>
<evidence type="ECO:0000313" key="3">
    <source>
        <dbReference type="Proteomes" id="UP001596303"/>
    </source>
</evidence>
<reference evidence="3" key="1">
    <citation type="journal article" date="2019" name="Int. J. Syst. Evol. Microbiol.">
        <title>The Global Catalogue of Microorganisms (GCM) 10K type strain sequencing project: providing services to taxonomists for standard genome sequencing and annotation.</title>
        <authorList>
            <consortium name="The Broad Institute Genomics Platform"/>
            <consortium name="The Broad Institute Genome Sequencing Center for Infectious Disease"/>
            <person name="Wu L."/>
            <person name="Ma J."/>
        </authorList>
    </citation>
    <scope>NUCLEOTIDE SEQUENCE [LARGE SCALE GENOMIC DNA]</scope>
    <source>
        <strain evidence="3">CGMCC-1.15741</strain>
    </source>
</reference>
<evidence type="ECO:0000313" key="2">
    <source>
        <dbReference type="EMBL" id="MFC6196600.1"/>
    </source>
</evidence>
<name>A0ABW1S4T5_9PROT</name>
<keyword evidence="3" id="KW-1185">Reference proteome</keyword>
<evidence type="ECO:0000256" key="1">
    <source>
        <dbReference type="SAM" id="Phobius"/>
    </source>
</evidence>
<protein>
    <submittedName>
        <fullName evidence="2">Uncharacterized protein</fullName>
    </submittedName>
</protein>
<keyword evidence="1" id="KW-0812">Transmembrane</keyword>
<keyword evidence="1" id="KW-1133">Transmembrane helix</keyword>
<gene>
    <name evidence="2" type="ORF">ACFQDM_00845</name>
</gene>
<dbReference type="RefSeq" id="WP_377374211.1">
    <property type="nucleotide sequence ID" value="NZ_JBHSSW010000001.1"/>
</dbReference>
<organism evidence="2 3">
    <name type="scientific">Ponticaulis profundi</name>
    <dbReference type="NCBI Taxonomy" id="2665222"/>
    <lineage>
        <taxon>Bacteria</taxon>
        <taxon>Pseudomonadati</taxon>
        <taxon>Pseudomonadota</taxon>
        <taxon>Alphaproteobacteria</taxon>
        <taxon>Hyphomonadales</taxon>
        <taxon>Hyphomonadaceae</taxon>
        <taxon>Ponticaulis</taxon>
    </lineage>
</organism>
<dbReference type="Proteomes" id="UP001596303">
    <property type="component" value="Unassembled WGS sequence"/>
</dbReference>
<dbReference type="EMBL" id="JBHSSW010000001">
    <property type="protein sequence ID" value="MFC6196600.1"/>
    <property type="molecule type" value="Genomic_DNA"/>
</dbReference>